<organism evidence="3 4">
    <name type="scientific">Cladonia borealis</name>
    <dbReference type="NCBI Taxonomy" id="184061"/>
    <lineage>
        <taxon>Eukaryota</taxon>
        <taxon>Fungi</taxon>
        <taxon>Dikarya</taxon>
        <taxon>Ascomycota</taxon>
        <taxon>Pezizomycotina</taxon>
        <taxon>Lecanoromycetes</taxon>
        <taxon>OSLEUM clade</taxon>
        <taxon>Lecanoromycetidae</taxon>
        <taxon>Lecanorales</taxon>
        <taxon>Lecanorineae</taxon>
        <taxon>Cladoniaceae</taxon>
        <taxon>Cladonia</taxon>
    </lineage>
</organism>
<dbReference type="PANTHER" id="PTHR23028:SF128">
    <property type="entry name" value="ACYLTRANSFERASE 3 DOMAIN-CONTAINING PROTEIN"/>
    <property type="match status" value="1"/>
</dbReference>
<accession>A0AA39UYN0</accession>
<evidence type="ECO:0000313" key="4">
    <source>
        <dbReference type="Proteomes" id="UP001166286"/>
    </source>
</evidence>
<reference evidence="3" key="1">
    <citation type="submission" date="2023-03" db="EMBL/GenBank/DDBJ databases">
        <title>Complete genome of Cladonia borealis.</title>
        <authorList>
            <person name="Park H."/>
        </authorList>
    </citation>
    <scope>NUCLEOTIDE SEQUENCE</scope>
    <source>
        <strain evidence="3">ANT050790</strain>
    </source>
</reference>
<dbReference type="Proteomes" id="UP001166286">
    <property type="component" value="Unassembled WGS sequence"/>
</dbReference>
<sequence length="440" mass="49299">MPPPQAPKRDVVWADGLRGIASVLVVTAHICRSLVPHLLSPAMSDKLPPTLFQLPFFRCLVMGRASVAAFALLAGYVNSLKPIKLSRAGNADAALSSVAKSSFRRTGRFVAPAIIATFCSWLVCQFGGYNVAHVADSAWIRDTSPTASPSFAAAIYDLFKNLGTTWLDGFNAYDRIQWTLTYLLKGSMMTYLTLFATVYVKPKWRFFILAALYYFKFKGGDALIGFNVYCGMFLAELTLDPDVQNYAAEHNLARSLSSGSLIILGLFFMSYPEENPSWTRWSKFLLRLGNYIFPTGVEYARYYPGFGANLLTLGILFNNTAKKILSHSFFCWMGKLSFPIYLLHAPLIRTVLTWALFGASVRPDQGKDAEGNQLPPGWLPIANRWVCVIAIPLFYVFLYRVANLWATYVDPFCGKVTNWFEELVFRDDAKVQTEKPLLMT</sequence>
<dbReference type="AlphaFoldDB" id="A0AA39UYN0"/>
<keyword evidence="1" id="KW-1133">Transmembrane helix</keyword>
<feature type="transmembrane region" description="Helical" evidence="1">
    <location>
        <begin position="55"/>
        <end position="77"/>
    </location>
</feature>
<proteinExistence type="predicted"/>
<feature type="transmembrane region" description="Helical" evidence="1">
    <location>
        <begin position="338"/>
        <end position="357"/>
    </location>
</feature>
<dbReference type="InterPro" id="IPR050879">
    <property type="entry name" value="Acyltransferase_3"/>
</dbReference>
<feature type="transmembrane region" description="Helical" evidence="1">
    <location>
        <begin position="182"/>
        <end position="200"/>
    </location>
</feature>
<evidence type="ECO:0000313" key="3">
    <source>
        <dbReference type="EMBL" id="KAK0508722.1"/>
    </source>
</evidence>
<dbReference type="Pfam" id="PF01757">
    <property type="entry name" value="Acyl_transf_3"/>
    <property type="match status" value="1"/>
</dbReference>
<feature type="transmembrane region" description="Helical" evidence="1">
    <location>
        <begin position="377"/>
        <end position="398"/>
    </location>
</feature>
<dbReference type="PANTHER" id="PTHR23028">
    <property type="entry name" value="ACETYLTRANSFERASE"/>
    <property type="match status" value="1"/>
</dbReference>
<evidence type="ECO:0000256" key="1">
    <source>
        <dbReference type="SAM" id="Phobius"/>
    </source>
</evidence>
<keyword evidence="1" id="KW-0812">Transmembrane</keyword>
<name>A0AA39UYN0_9LECA</name>
<dbReference type="InterPro" id="IPR002656">
    <property type="entry name" value="Acyl_transf_3_dom"/>
</dbReference>
<dbReference type="EMBL" id="JAFEKC020000020">
    <property type="protein sequence ID" value="KAK0508722.1"/>
    <property type="molecule type" value="Genomic_DNA"/>
</dbReference>
<gene>
    <name evidence="3" type="ORF">JMJ35_008998</name>
</gene>
<feature type="transmembrane region" description="Helical" evidence="1">
    <location>
        <begin position="299"/>
        <end position="317"/>
    </location>
</feature>
<evidence type="ECO:0000259" key="2">
    <source>
        <dbReference type="Pfam" id="PF01757"/>
    </source>
</evidence>
<feature type="transmembrane region" description="Helical" evidence="1">
    <location>
        <begin position="220"/>
        <end position="239"/>
    </location>
</feature>
<dbReference type="GO" id="GO:0016747">
    <property type="term" value="F:acyltransferase activity, transferring groups other than amino-acyl groups"/>
    <property type="evidence" value="ECO:0007669"/>
    <property type="project" value="InterPro"/>
</dbReference>
<keyword evidence="4" id="KW-1185">Reference proteome</keyword>
<comment type="caution">
    <text evidence="3">The sequence shown here is derived from an EMBL/GenBank/DDBJ whole genome shotgun (WGS) entry which is preliminary data.</text>
</comment>
<protein>
    <recommendedName>
        <fullName evidence="2">Acyltransferase 3 domain-containing protein</fullName>
    </recommendedName>
</protein>
<feature type="domain" description="Acyltransferase 3" evidence="2">
    <location>
        <begin position="12"/>
        <end position="358"/>
    </location>
</feature>
<keyword evidence="1" id="KW-0472">Membrane</keyword>